<reference evidence="2 3" key="1">
    <citation type="submission" date="2012-03" db="EMBL/GenBank/DDBJ databases">
        <title>The Genome Sequence of Bartonella tamiae Th239.</title>
        <authorList>
            <consortium name="The Broad Institute Genome Sequencing Platform"/>
            <consortium name="The Broad Institute Genome Sequencing Center for Infectious Disease"/>
            <person name="Feldgarden M."/>
            <person name="Kirby J."/>
            <person name="Kosoy M."/>
            <person name="Birtles R."/>
            <person name="Probert W.S."/>
            <person name="Chiaraviglio L."/>
            <person name="Young S.K."/>
            <person name="Zeng Q."/>
            <person name="Gargeya S."/>
            <person name="Fitzgerald M."/>
            <person name="Haas B."/>
            <person name="Abouelleil A."/>
            <person name="Alvarado L."/>
            <person name="Arachchi H.M."/>
            <person name="Berlin A."/>
            <person name="Chapman S.B."/>
            <person name="Gearin G."/>
            <person name="Goldberg J."/>
            <person name="Griggs A."/>
            <person name="Gujja S."/>
            <person name="Hansen M."/>
            <person name="Heiman D."/>
            <person name="Howarth C."/>
            <person name="Larimer J."/>
            <person name="Lui A."/>
            <person name="MacDonald P.J.P."/>
            <person name="McCowen C."/>
            <person name="Montmayeur A."/>
            <person name="Murphy C."/>
            <person name="Neiman D."/>
            <person name="Pearson M."/>
            <person name="Priest M."/>
            <person name="Roberts A."/>
            <person name="Saif S."/>
            <person name="Shea T."/>
            <person name="Sisk P."/>
            <person name="Stolte C."/>
            <person name="Sykes S."/>
            <person name="Wortman J."/>
            <person name="Nusbaum C."/>
            <person name="Birren B."/>
        </authorList>
    </citation>
    <scope>NUCLEOTIDE SEQUENCE [LARGE SCALE GENOMIC DNA]</scope>
    <source>
        <strain evidence="2 3">Th239</strain>
    </source>
</reference>
<evidence type="ECO:0000256" key="1">
    <source>
        <dbReference type="SAM" id="SignalP"/>
    </source>
</evidence>
<dbReference type="AlphaFoldDB" id="J0ZPQ6"/>
<dbReference type="Proteomes" id="UP000008952">
    <property type="component" value="Unassembled WGS sequence"/>
</dbReference>
<dbReference type="PATRIC" id="fig|1094558.3.peg.1070"/>
<comment type="caution">
    <text evidence="2">The sequence shown here is derived from an EMBL/GenBank/DDBJ whole genome shotgun (WGS) entry which is preliminary data.</text>
</comment>
<dbReference type="eggNOG" id="ENOG5033JIU">
    <property type="taxonomic scope" value="Bacteria"/>
</dbReference>
<proteinExistence type="predicted"/>
<dbReference type="RefSeq" id="WP_008038999.1">
    <property type="nucleotide sequence ID" value="NZ_JH725147.1"/>
</dbReference>
<dbReference type="OrthoDB" id="8454730at2"/>
<keyword evidence="3" id="KW-1185">Reference proteome</keyword>
<gene>
    <name evidence="2" type="ORF">ME5_00979</name>
</gene>
<feature type="chain" id="PRO_5003742132" evidence="1">
    <location>
        <begin position="29"/>
        <end position="84"/>
    </location>
</feature>
<accession>J0ZPQ6</accession>
<dbReference type="EMBL" id="AIMB01000007">
    <property type="protein sequence ID" value="EJF90578.1"/>
    <property type="molecule type" value="Genomic_DNA"/>
</dbReference>
<organism evidence="2 3">
    <name type="scientific">Bartonella tamiae Th239</name>
    <dbReference type="NCBI Taxonomy" id="1094558"/>
    <lineage>
        <taxon>Bacteria</taxon>
        <taxon>Pseudomonadati</taxon>
        <taxon>Pseudomonadota</taxon>
        <taxon>Alphaproteobacteria</taxon>
        <taxon>Hyphomicrobiales</taxon>
        <taxon>Bartonellaceae</taxon>
        <taxon>Bartonella</taxon>
    </lineage>
</organism>
<dbReference type="HOGENOM" id="CLU_181471_1_0_5"/>
<evidence type="ECO:0000313" key="3">
    <source>
        <dbReference type="Proteomes" id="UP000008952"/>
    </source>
</evidence>
<feature type="signal peptide" evidence="1">
    <location>
        <begin position="1"/>
        <end position="28"/>
    </location>
</feature>
<protein>
    <submittedName>
        <fullName evidence="2">Uncharacterized protein</fullName>
    </submittedName>
</protein>
<sequence>MKKMFNLKILAIISLLTVSLLGATGVLAADCAEVGKRVAEEQAGRLARSTPVVQNGQNMCVVVVIVPASNGEKPRRVEVAVPAK</sequence>
<keyword evidence="1" id="KW-0732">Signal</keyword>
<dbReference type="STRING" id="1094558.ME5_00979"/>
<name>J0ZPQ6_9HYPH</name>
<evidence type="ECO:0000313" key="2">
    <source>
        <dbReference type="EMBL" id="EJF90578.1"/>
    </source>
</evidence>